<evidence type="ECO:0000313" key="2">
    <source>
        <dbReference type="Proteomes" id="UP000620124"/>
    </source>
</evidence>
<dbReference type="EMBL" id="JACAZI010000020">
    <property type="protein sequence ID" value="KAF7339102.1"/>
    <property type="molecule type" value="Genomic_DNA"/>
</dbReference>
<protein>
    <submittedName>
        <fullName evidence="1">Uncharacterized protein</fullName>
    </submittedName>
</protein>
<gene>
    <name evidence="1" type="ORF">MVEN_01986900</name>
</gene>
<comment type="caution">
    <text evidence="1">The sequence shown here is derived from an EMBL/GenBank/DDBJ whole genome shotgun (WGS) entry which is preliminary data.</text>
</comment>
<organism evidence="1 2">
    <name type="scientific">Mycena venus</name>
    <dbReference type="NCBI Taxonomy" id="2733690"/>
    <lineage>
        <taxon>Eukaryota</taxon>
        <taxon>Fungi</taxon>
        <taxon>Dikarya</taxon>
        <taxon>Basidiomycota</taxon>
        <taxon>Agaricomycotina</taxon>
        <taxon>Agaricomycetes</taxon>
        <taxon>Agaricomycetidae</taxon>
        <taxon>Agaricales</taxon>
        <taxon>Marasmiineae</taxon>
        <taxon>Mycenaceae</taxon>
        <taxon>Mycena</taxon>
    </lineage>
</organism>
<accession>A0A8H7CK99</accession>
<evidence type="ECO:0000313" key="1">
    <source>
        <dbReference type="EMBL" id="KAF7339102.1"/>
    </source>
</evidence>
<keyword evidence="2" id="KW-1185">Reference proteome</keyword>
<dbReference type="Proteomes" id="UP000620124">
    <property type="component" value="Unassembled WGS sequence"/>
</dbReference>
<proteinExistence type="predicted"/>
<sequence length="109" mass="11959">MFPSVICLLGSPGLWSNHNLLPSEYWKSVHTALLSLRLQPALGLVSLPWPLSVYPPTLTSFKLTALPLLLSLVLGLRQRGKPVLGTSLSKTIVTILYIAVNTCRYFLAT</sequence>
<dbReference type="AlphaFoldDB" id="A0A8H7CK99"/>
<name>A0A8H7CK99_9AGAR</name>
<reference evidence="1" key="1">
    <citation type="submission" date="2020-05" db="EMBL/GenBank/DDBJ databases">
        <title>Mycena genomes resolve the evolution of fungal bioluminescence.</title>
        <authorList>
            <person name="Tsai I.J."/>
        </authorList>
    </citation>
    <scope>NUCLEOTIDE SEQUENCE</scope>
    <source>
        <strain evidence="1">CCC161011</strain>
    </source>
</reference>